<dbReference type="Gene3D" id="3.40.50.2000">
    <property type="entry name" value="Glycogen Phosphorylase B"/>
    <property type="match status" value="1"/>
</dbReference>
<dbReference type="Pfam" id="PF13432">
    <property type="entry name" value="TPR_16"/>
    <property type="match status" value="1"/>
</dbReference>
<keyword evidence="6" id="KW-0677">Repeat</keyword>
<dbReference type="InterPro" id="IPR011990">
    <property type="entry name" value="TPR-like_helical_dom_sf"/>
</dbReference>
<dbReference type="PANTHER" id="PTHR44835:SF1">
    <property type="entry name" value="PROTEIN O-GLCNAC TRANSFERASE"/>
    <property type="match status" value="1"/>
</dbReference>
<dbReference type="EMBL" id="JACOGF010000003">
    <property type="protein sequence ID" value="MBC3917345.1"/>
    <property type="molecule type" value="Genomic_DNA"/>
</dbReference>
<dbReference type="PANTHER" id="PTHR44835">
    <property type="entry name" value="UDP-N-ACETYLGLUCOSAMINE--PEPTIDE N-ACETYLGLUCOSAMINYLTRANSFERASE SPINDLY-RELATED"/>
    <property type="match status" value="1"/>
</dbReference>
<dbReference type="Gene3D" id="3.40.50.11380">
    <property type="match status" value="1"/>
</dbReference>
<sequence length="734" mass="83542">MSKSSFDARKAMREVNKYFDAGALPQARQVCLNIIRHFPRHPDALYALARICGDLNECDEGMQYLKLAFDVMPHFPDNRKVAFGIFNKYLLGKQYAQLEEASLWLSRYLPRDGIVLDYLGVARIEQAKFADAFPVLTRALELLPSNPHILVNMGNVLISLERCADAIPYLEKALTIQPNMVVGLNNLGNAMRFIGRTEDAIENISRAIQIDPSQPYLFNNLGLAYREHGMYSFAIVQYRHALELQPDLLQVYPNLIDALRQNGQVQESIECGQHALSLTQDIPEIWAAYGDTLREANHLDAAIEAYIKALSFREDGQSSFNRKIYTNLLFCLNYHPDLTPEVIYNAYHEFDLRFAAPLKAQWKKFENARVPGKRLKVGYVTQAFYNHVCKYFLLPLLEGHDKEQVEVYAYANPPFEDDVTAYYKKQIDHWVPTRDMTDDVLAERIRADGIDILVDVAGHTNGNRLPVFARKPAPVSLHWLEYGYTTGLSAIDYYLTDKPTITDNCAHLFAEKVWCLDGPAYVYRPDTRRAELGPSPFESNGVITFGSLSRSTRINHRVVRVWATILDAMPNSQLIINSGDFKDPQVQDEMASRFMRYGIDRSRLLIGFTSPSWEVLKHIDIGLDCFPHNSGTTLLESLYMGIPFISLTDRPSVGRIGASILTAAGHEEWIANTEDEYAQKAVILAHDLDALRRLRGSLRSEMEQSLLMDEPAFARSVEKAYRQMWNIYCEGPEQ</sequence>
<dbReference type="SUPFAM" id="SSF48452">
    <property type="entry name" value="TPR-like"/>
    <property type="match status" value="2"/>
</dbReference>
<feature type="repeat" description="TPR" evidence="8">
    <location>
        <begin position="147"/>
        <end position="180"/>
    </location>
</feature>
<comment type="caution">
    <text evidence="10">The sequence shown here is derived from an EMBL/GenBank/DDBJ whole genome shotgun (WGS) entry which is preliminary data.</text>
</comment>
<dbReference type="Pfam" id="PF13414">
    <property type="entry name" value="TPR_11"/>
    <property type="match status" value="1"/>
</dbReference>
<dbReference type="InterPro" id="IPR029489">
    <property type="entry name" value="OGT/SEC/SPY_C"/>
</dbReference>
<evidence type="ECO:0000256" key="8">
    <source>
        <dbReference type="PROSITE-ProRule" id="PRU00339"/>
    </source>
</evidence>
<evidence type="ECO:0000256" key="2">
    <source>
        <dbReference type="ARBA" id="ARBA00005386"/>
    </source>
</evidence>
<dbReference type="RefSeq" id="WP_186946571.1">
    <property type="nucleotide sequence ID" value="NZ_JACOGF010000003.1"/>
</dbReference>
<keyword evidence="5" id="KW-0808">Transferase</keyword>
<name>A0ABR6ZN73_9BURK</name>
<keyword evidence="7 8" id="KW-0802">TPR repeat</keyword>
<accession>A0ABR6ZN73</accession>
<evidence type="ECO:0000256" key="5">
    <source>
        <dbReference type="ARBA" id="ARBA00022679"/>
    </source>
</evidence>
<dbReference type="Pfam" id="PF13844">
    <property type="entry name" value="Glyco_transf_41"/>
    <property type="match status" value="2"/>
</dbReference>
<evidence type="ECO:0000259" key="9">
    <source>
        <dbReference type="Pfam" id="PF13844"/>
    </source>
</evidence>
<protein>
    <recommendedName>
        <fullName evidence="3">protein O-GlcNAc transferase</fullName>
        <ecNumber evidence="3">2.4.1.255</ecNumber>
    </recommendedName>
</protein>
<comment type="similarity">
    <text evidence="2">Belongs to the glycosyltransferase 41 family. O-GlcNAc transferase subfamily.</text>
</comment>
<feature type="domain" description="O-GlcNAc transferase C-terminal" evidence="9">
    <location>
        <begin position="543"/>
        <end position="714"/>
    </location>
</feature>
<reference evidence="10 11" key="1">
    <citation type="submission" date="2020-08" db="EMBL/GenBank/DDBJ databases">
        <title>Novel species isolated from subtropical streams in China.</title>
        <authorList>
            <person name="Lu H."/>
        </authorList>
    </citation>
    <scope>NUCLEOTIDE SEQUENCE [LARGE SCALE GENOMIC DNA]</scope>
    <source>
        <strain evidence="10 11">CY18W</strain>
    </source>
</reference>
<gene>
    <name evidence="10" type="ORF">H8L32_07660</name>
</gene>
<feature type="domain" description="O-GlcNAc transferase C-terminal" evidence="9">
    <location>
        <begin position="361"/>
        <end position="514"/>
    </location>
</feature>
<keyword evidence="11" id="KW-1185">Reference proteome</keyword>
<dbReference type="Pfam" id="PF13181">
    <property type="entry name" value="TPR_8"/>
    <property type="match status" value="1"/>
</dbReference>
<evidence type="ECO:0000256" key="6">
    <source>
        <dbReference type="ARBA" id="ARBA00022737"/>
    </source>
</evidence>
<evidence type="ECO:0000256" key="7">
    <source>
        <dbReference type="ARBA" id="ARBA00022803"/>
    </source>
</evidence>
<feature type="repeat" description="TPR" evidence="8">
    <location>
        <begin position="181"/>
        <end position="214"/>
    </location>
</feature>
<dbReference type="EC" id="2.4.1.255" evidence="3"/>
<dbReference type="InterPro" id="IPR019734">
    <property type="entry name" value="TPR_rpt"/>
</dbReference>
<proteinExistence type="inferred from homology"/>
<feature type="repeat" description="TPR" evidence="8">
    <location>
        <begin position="283"/>
        <end position="316"/>
    </location>
</feature>
<evidence type="ECO:0000256" key="4">
    <source>
        <dbReference type="ARBA" id="ARBA00022676"/>
    </source>
</evidence>
<evidence type="ECO:0000313" key="10">
    <source>
        <dbReference type="EMBL" id="MBC3917345.1"/>
    </source>
</evidence>
<evidence type="ECO:0000313" key="11">
    <source>
        <dbReference type="Proteomes" id="UP000650424"/>
    </source>
</evidence>
<dbReference type="SUPFAM" id="SSF53756">
    <property type="entry name" value="UDP-Glycosyltransferase/glycogen phosphorylase"/>
    <property type="match status" value="1"/>
</dbReference>
<organism evidence="10 11">
    <name type="scientific">Undibacterium hunanense</name>
    <dbReference type="NCBI Taxonomy" id="2762292"/>
    <lineage>
        <taxon>Bacteria</taxon>
        <taxon>Pseudomonadati</taxon>
        <taxon>Pseudomonadota</taxon>
        <taxon>Betaproteobacteria</taxon>
        <taxon>Burkholderiales</taxon>
        <taxon>Oxalobacteraceae</taxon>
        <taxon>Undibacterium</taxon>
    </lineage>
</organism>
<feature type="repeat" description="TPR" evidence="8">
    <location>
        <begin position="215"/>
        <end position="248"/>
    </location>
</feature>
<dbReference type="Proteomes" id="UP000650424">
    <property type="component" value="Unassembled WGS sequence"/>
</dbReference>
<feature type="repeat" description="TPR" evidence="8">
    <location>
        <begin position="113"/>
        <end position="146"/>
    </location>
</feature>
<evidence type="ECO:0000256" key="1">
    <source>
        <dbReference type="ARBA" id="ARBA00004922"/>
    </source>
</evidence>
<evidence type="ECO:0000256" key="3">
    <source>
        <dbReference type="ARBA" id="ARBA00011970"/>
    </source>
</evidence>
<dbReference type="InterPro" id="IPR051939">
    <property type="entry name" value="Glycosyltr_41/O-GlcNAc_trsf"/>
</dbReference>
<keyword evidence="4" id="KW-0328">Glycosyltransferase</keyword>
<dbReference type="PROSITE" id="PS50005">
    <property type="entry name" value="TPR"/>
    <property type="match status" value="5"/>
</dbReference>
<dbReference type="SMART" id="SM00028">
    <property type="entry name" value="TPR"/>
    <property type="match status" value="7"/>
</dbReference>
<comment type="pathway">
    <text evidence="1">Protein modification; protein glycosylation.</text>
</comment>
<dbReference type="Gene3D" id="1.25.40.10">
    <property type="entry name" value="Tetratricopeptide repeat domain"/>
    <property type="match status" value="1"/>
</dbReference>